<keyword evidence="3" id="KW-0808">Transferase</keyword>
<dbReference type="Pfam" id="PF01909">
    <property type="entry name" value="NTP_transf_2"/>
    <property type="match status" value="1"/>
</dbReference>
<evidence type="ECO:0000259" key="2">
    <source>
        <dbReference type="Pfam" id="PF01909"/>
    </source>
</evidence>
<dbReference type="CDD" id="cd05403">
    <property type="entry name" value="NT_KNTase_like"/>
    <property type="match status" value="1"/>
</dbReference>
<gene>
    <name evidence="3" type="ORF">EDC64_104190</name>
</gene>
<dbReference type="InterPro" id="IPR002934">
    <property type="entry name" value="Polymerase_NTP_transf_dom"/>
</dbReference>
<feature type="domain" description="Polymerase nucleotidyl transferase" evidence="2">
    <location>
        <begin position="35"/>
        <end position="110"/>
    </location>
</feature>
<evidence type="ECO:0000313" key="3">
    <source>
        <dbReference type="EMBL" id="TCT05633.1"/>
    </source>
</evidence>
<accession>A0A4R3LYT4</accession>
<feature type="region of interest" description="Disordered" evidence="1">
    <location>
        <begin position="1"/>
        <end position="21"/>
    </location>
</feature>
<dbReference type="AlphaFoldDB" id="A0A4R3LYT4"/>
<organism evidence="3 4">
    <name type="scientific">Aquabacter spiritensis</name>
    <dbReference type="NCBI Taxonomy" id="933073"/>
    <lineage>
        <taxon>Bacteria</taxon>
        <taxon>Pseudomonadati</taxon>
        <taxon>Pseudomonadota</taxon>
        <taxon>Alphaproteobacteria</taxon>
        <taxon>Hyphomicrobiales</taxon>
        <taxon>Xanthobacteraceae</taxon>
        <taxon>Aquabacter</taxon>
    </lineage>
</organism>
<name>A0A4R3LYT4_9HYPH</name>
<sequence length="117" mass="12489">MRASGIHPSAGAGAPPAGGPEERRHFAIARARAATDTLLQLGVRVQVIGSLAKGCFGPGSDVDLLVLDCPRALKYTIEGLVEDCLQGLAFDLVYFDEIPPHKVDRFLEGAVDARHLR</sequence>
<dbReference type="EMBL" id="SMAI01000004">
    <property type="protein sequence ID" value="TCT05633.1"/>
    <property type="molecule type" value="Genomic_DNA"/>
</dbReference>
<protein>
    <submittedName>
        <fullName evidence="3">Putative nucleotidyltransferase</fullName>
    </submittedName>
</protein>
<dbReference type="Gene3D" id="3.30.460.10">
    <property type="entry name" value="Beta Polymerase, domain 2"/>
    <property type="match status" value="1"/>
</dbReference>
<proteinExistence type="predicted"/>
<dbReference type="Proteomes" id="UP000294664">
    <property type="component" value="Unassembled WGS sequence"/>
</dbReference>
<dbReference type="SUPFAM" id="SSF81301">
    <property type="entry name" value="Nucleotidyltransferase"/>
    <property type="match status" value="1"/>
</dbReference>
<keyword evidence="4" id="KW-1185">Reference proteome</keyword>
<evidence type="ECO:0000313" key="4">
    <source>
        <dbReference type="Proteomes" id="UP000294664"/>
    </source>
</evidence>
<comment type="caution">
    <text evidence="3">The sequence shown here is derived from an EMBL/GenBank/DDBJ whole genome shotgun (WGS) entry which is preliminary data.</text>
</comment>
<dbReference type="InterPro" id="IPR043519">
    <property type="entry name" value="NT_sf"/>
</dbReference>
<evidence type="ECO:0000256" key="1">
    <source>
        <dbReference type="SAM" id="MobiDB-lite"/>
    </source>
</evidence>
<dbReference type="GO" id="GO:0016779">
    <property type="term" value="F:nucleotidyltransferase activity"/>
    <property type="evidence" value="ECO:0007669"/>
    <property type="project" value="InterPro"/>
</dbReference>
<reference evidence="3 4" key="1">
    <citation type="submission" date="2019-03" db="EMBL/GenBank/DDBJ databases">
        <title>Genomic Encyclopedia of Type Strains, Phase IV (KMG-IV): sequencing the most valuable type-strain genomes for metagenomic binning, comparative biology and taxonomic classification.</title>
        <authorList>
            <person name="Goeker M."/>
        </authorList>
    </citation>
    <scope>NUCLEOTIDE SEQUENCE [LARGE SCALE GENOMIC DNA]</scope>
    <source>
        <strain evidence="3 4">DSM 9035</strain>
    </source>
</reference>